<evidence type="ECO:0000259" key="5">
    <source>
        <dbReference type="PROSITE" id="PS51935"/>
    </source>
</evidence>
<name>A0ABU3NVB1_9FIRM</name>
<proteinExistence type="inferred from homology"/>
<dbReference type="InterPro" id="IPR038765">
    <property type="entry name" value="Papain-like_cys_pep_sf"/>
</dbReference>
<comment type="similarity">
    <text evidence="1">Belongs to the peptidase C40 family.</text>
</comment>
<sequence length="126" mass="13786">MRRVVDLVGKPFQEGGKGPDGYDCWGLAVEVFRRHGILVPDYRLTCETVTSGVTSKSDQWARCVGEVPAPALIVFTTVGIADHVGVYLGAGKFIHAHRSAGVAITGVDHIFWKRRIEGYYAPGWLT</sequence>
<keyword evidence="4" id="KW-0788">Thiol protease</keyword>
<dbReference type="PANTHER" id="PTHR47053:SF1">
    <property type="entry name" value="MUREIN DD-ENDOPEPTIDASE MEPH-RELATED"/>
    <property type="match status" value="1"/>
</dbReference>
<dbReference type="InterPro" id="IPR051202">
    <property type="entry name" value="Peptidase_C40"/>
</dbReference>
<dbReference type="PANTHER" id="PTHR47053">
    <property type="entry name" value="MUREIN DD-ENDOPEPTIDASE MEPH-RELATED"/>
    <property type="match status" value="1"/>
</dbReference>
<feature type="domain" description="NlpC/P60" evidence="5">
    <location>
        <begin position="1"/>
        <end position="123"/>
    </location>
</feature>
<evidence type="ECO:0000256" key="4">
    <source>
        <dbReference type="ARBA" id="ARBA00022807"/>
    </source>
</evidence>
<evidence type="ECO:0000313" key="6">
    <source>
        <dbReference type="EMBL" id="MDT8900077.1"/>
    </source>
</evidence>
<dbReference type="RefSeq" id="WP_413778637.1">
    <property type="nucleotide sequence ID" value="NZ_JAUOZS010000001.1"/>
</dbReference>
<protein>
    <submittedName>
        <fullName evidence="6">NlpC/P60 family protein</fullName>
    </submittedName>
</protein>
<keyword evidence="7" id="KW-1185">Reference proteome</keyword>
<evidence type="ECO:0000256" key="1">
    <source>
        <dbReference type="ARBA" id="ARBA00007074"/>
    </source>
</evidence>
<keyword evidence="3" id="KW-0378">Hydrolase</keyword>
<comment type="caution">
    <text evidence="6">The sequence shown here is derived from an EMBL/GenBank/DDBJ whole genome shotgun (WGS) entry which is preliminary data.</text>
</comment>
<evidence type="ECO:0000313" key="7">
    <source>
        <dbReference type="Proteomes" id="UP001254848"/>
    </source>
</evidence>
<organism evidence="6 7">
    <name type="scientific">Anaeroselena agilis</name>
    <dbReference type="NCBI Taxonomy" id="3063788"/>
    <lineage>
        <taxon>Bacteria</taxon>
        <taxon>Bacillati</taxon>
        <taxon>Bacillota</taxon>
        <taxon>Negativicutes</taxon>
        <taxon>Acetonemataceae</taxon>
        <taxon>Anaeroselena</taxon>
    </lineage>
</organism>
<keyword evidence="2" id="KW-0645">Protease</keyword>
<reference evidence="6 7" key="1">
    <citation type="submission" date="2023-07" db="EMBL/GenBank/DDBJ databases">
        <title>The novel representative of Negativicutes class, Anaeroselena agilis gen. nov. sp. nov.</title>
        <authorList>
            <person name="Prokofeva M.I."/>
            <person name="Elcheninov A.G."/>
            <person name="Klyukina A."/>
            <person name="Kublanov I.V."/>
            <person name="Frolov E.N."/>
            <person name="Podosokorskaya O.A."/>
        </authorList>
    </citation>
    <scope>NUCLEOTIDE SEQUENCE [LARGE SCALE GENOMIC DNA]</scope>
    <source>
        <strain evidence="6 7">4137-cl</strain>
    </source>
</reference>
<evidence type="ECO:0000256" key="2">
    <source>
        <dbReference type="ARBA" id="ARBA00022670"/>
    </source>
</evidence>
<dbReference type="EMBL" id="JAUOZS010000001">
    <property type="protein sequence ID" value="MDT8900077.1"/>
    <property type="molecule type" value="Genomic_DNA"/>
</dbReference>
<evidence type="ECO:0000256" key="3">
    <source>
        <dbReference type="ARBA" id="ARBA00022801"/>
    </source>
</evidence>
<dbReference type="Proteomes" id="UP001254848">
    <property type="component" value="Unassembled WGS sequence"/>
</dbReference>
<dbReference type="SUPFAM" id="SSF54001">
    <property type="entry name" value="Cysteine proteinases"/>
    <property type="match status" value="1"/>
</dbReference>
<dbReference type="InterPro" id="IPR000064">
    <property type="entry name" value="NLP_P60_dom"/>
</dbReference>
<dbReference type="PROSITE" id="PS51935">
    <property type="entry name" value="NLPC_P60"/>
    <property type="match status" value="1"/>
</dbReference>
<gene>
    <name evidence="6" type="ORF">Q4T40_02350</name>
</gene>
<accession>A0ABU3NVB1</accession>
<dbReference type="Gene3D" id="3.90.1720.10">
    <property type="entry name" value="endopeptidase domain like (from Nostoc punctiforme)"/>
    <property type="match status" value="1"/>
</dbReference>
<dbReference type="Pfam" id="PF00877">
    <property type="entry name" value="NLPC_P60"/>
    <property type="match status" value="1"/>
</dbReference>